<reference evidence="2" key="1">
    <citation type="submission" date="2020-07" db="EMBL/GenBank/DDBJ databases">
        <title>Huge and variable diversity of episymbiotic CPR bacteria and DPANN archaea in groundwater ecosystems.</title>
        <authorList>
            <person name="He C.Y."/>
            <person name="Keren R."/>
            <person name="Whittaker M."/>
            <person name="Farag I.F."/>
            <person name="Doudna J."/>
            <person name="Cate J.H.D."/>
            <person name="Banfield J.F."/>
        </authorList>
    </citation>
    <scope>NUCLEOTIDE SEQUENCE</scope>
    <source>
        <strain evidence="2">NC_groundwater_1818_Pr3_B-0.1um_66_35</strain>
    </source>
</reference>
<name>A0A933RV59_RHOPL</name>
<proteinExistence type="predicted"/>
<dbReference type="AlphaFoldDB" id="A0A933RV59"/>
<dbReference type="Pfam" id="PF18480">
    <property type="entry name" value="DUF5615"/>
    <property type="match status" value="1"/>
</dbReference>
<dbReference type="EMBL" id="JACRJB010000014">
    <property type="protein sequence ID" value="MBI5128953.1"/>
    <property type="molecule type" value="Genomic_DNA"/>
</dbReference>
<protein>
    <submittedName>
        <fullName evidence="2">DUF5615 family PIN-like protein</fullName>
    </submittedName>
</protein>
<accession>A0A933RV59</accession>
<comment type="caution">
    <text evidence="2">The sequence shown here is derived from an EMBL/GenBank/DDBJ whole genome shotgun (WGS) entry which is preliminary data.</text>
</comment>
<evidence type="ECO:0000313" key="3">
    <source>
        <dbReference type="Proteomes" id="UP000782519"/>
    </source>
</evidence>
<evidence type="ECO:0000259" key="1">
    <source>
        <dbReference type="Pfam" id="PF18480"/>
    </source>
</evidence>
<sequence>MNDCFLIDECLSVGLVAVAKARGFDAVHVTHIGKSGWQDWNLVPFAVNNDYVVVTNNRRDFLKEYARLDIHNGLVVILPRGKRDEQINLFSKVLDMLEARKDDLVNCLVEVLADGSVHLRKWNSEGHEIGHITDPKWS</sequence>
<feature type="domain" description="DUF5615" evidence="1">
    <location>
        <begin position="5"/>
        <end position="98"/>
    </location>
</feature>
<evidence type="ECO:0000313" key="2">
    <source>
        <dbReference type="EMBL" id="MBI5128953.1"/>
    </source>
</evidence>
<gene>
    <name evidence="2" type="ORF">HZA66_05895</name>
</gene>
<organism evidence="2 3">
    <name type="scientific">Rhodopseudomonas palustris</name>
    <dbReference type="NCBI Taxonomy" id="1076"/>
    <lineage>
        <taxon>Bacteria</taxon>
        <taxon>Pseudomonadati</taxon>
        <taxon>Pseudomonadota</taxon>
        <taxon>Alphaproteobacteria</taxon>
        <taxon>Hyphomicrobiales</taxon>
        <taxon>Nitrobacteraceae</taxon>
        <taxon>Rhodopseudomonas</taxon>
    </lineage>
</organism>
<dbReference type="Proteomes" id="UP000782519">
    <property type="component" value="Unassembled WGS sequence"/>
</dbReference>
<dbReference type="InterPro" id="IPR041049">
    <property type="entry name" value="DUF5615"/>
</dbReference>